<evidence type="ECO:0000256" key="1">
    <source>
        <dbReference type="SAM" id="MobiDB-lite"/>
    </source>
</evidence>
<organism evidence="2 3">
    <name type="scientific">Aspergillus indologenus CBS 114.80</name>
    <dbReference type="NCBI Taxonomy" id="1450541"/>
    <lineage>
        <taxon>Eukaryota</taxon>
        <taxon>Fungi</taxon>
        <taxon>Dikarya</taxon>
        <taxon>Ascomycota</taxon>
        <taxon>Pezizomycotina</taxon>
        <taxon>Eurotiomycetes</taxon>
        <taxon>Eurotiomycetidae</taxon>
        <taxon>Eurotiales</taxon>
        <taxon>Aspergillaceae</taxon>
        <taxon>Aspergillus</taxon>
        <taxon>Aspergillus subgen. Circumdati</taxon>
    </lineage>
</organism>
<keyword evidence="3" id="KW-1185">Reference proteome</keyword>
<evidence type="ECO:0000313" key="2">
    <source>
        <dbReference type="EMBL" id="PYI27527.1"/>
    </source>
</evidence>
<feature type="region of interest" description="Disordered" evidence="1">
    <location>
        <begin position="1"/>
        <end position="86"/>
    </location>
</feature>
<feature type="compositionally biased region" description="Basic and acidic residues" evidence="1">
    <location>
        <begin position="1"/>
        <end position="17"/>
    </location>
</feature>
<sequence length="180" mass="19139">MSEEQAHVQFEAEKEGLRPWAPHPHALPPRASTPHPAARPATVAKSTSTASKKAAVTTVNDGKRAQTPNPDPAPAATATDDEATPVQAVPLEATWAEHFAKHAEKRPPRVRSKSIVRCQAASTHQPGSYHYGDYALQADGAALEARRAVRAARSEGTCSPGSRLGSDYFTAPEDASEDSE</sequence>
<protein>
    <submittedName>
        <fullName evidence="2">Uncharacterized protein</fullName>
    </submittedName>
</protein>
<gene>
    <name evidence="2" type="ORF">BP00DRAFT_418824</name>
</gene>
<feature type="region of interest" description="Disordered" evidence="1">
    <location>
        <begin position="153"/>
        <end position="180"/>
    </location>
</feature>
<dbReference type="AlphaFoldDB" id="A0A2V5IU42"/>
<accession>A0A2V5IU42</accession>
<proteinExistence type="predicted"/>
<dbReference type="EMBL" id="KZ825568">
    <property type="protein sequence ID" value="PYI27527.1"/>
    <property type="molecule type" value="Genomic_DNA"/>
</dbReference>
<dbReference type="Proteomes" id="UP000248817">
    <property type="component" value="Unassembled WGS sequence"/>
</dbReference>
<reference evidence="2 3" key="1">
    <citation type="submission" date="2018-02" db="EMBL/GenBank/DDBJ databases">
        <title>The genomes of Aspergillus section Nigri reveals drivers in fungal speciation.</title>
        <authorList>
            <consortium name="DOE Joint Genome Institute"/>
            <person name="Vesth T.C."/>
            <person name="Nybo J."/>
            <person name="Theobald S."/>
            <person name="Brandl J."/>
            <person name="Frisvad J.C."/>
            <person name="Nielsen K.F."/>
            <person name="Lyhne E.K."/>
            <person name="Kogle M.E."/>
            <person name="Kuo A."/>
            <person name="Riley R."/>
            <person name="Clum A."/>
            <person name="Nolan M."/>
            <person name="Lipzen A."/>
            <person name="Salamov A."/>
            <person name="Henrissat B."/>
            <person name="Wiebenga A."/>
            <person name="De vries R.P."/>
            <person name="Grigoriev I.V."/>
            <person name="Mortensen U.H."/>
            <person name="Andersen M.R."/>
            <person name="Baker S.E."/>
        </authorList>
    </citation>
    <scope>NUCLEOTIDE SEQUENCE [LARGE SCALE GENOMIC DNA]</scope>
    <source>
        <strain evidence="2 3">CBS 114.80</strain>
    </source>
</reference>
<name>A0A2V5IU42_9EURO</name>
<feature type="compositionally biased region" description="Low complexity" evidence="1">
    <location>
        <begin position="41"/>
        <end position="59"/>
    </location>
</feature>
<evidence type="ECO:0000313" key="3">
    <source>
        <dbReference type="Proteomes" id="UP000248817"/>
    </source>
</evidence>